<dbReference type="InterPro" id="IPR011249">
    <property type="entry name" value="Metalloenz_LuxS/M16"/>
</dbReference>
<keyword evidence="2" id="KW-1185">Reference proteome</keyword>
<dbReference type="AlphaFoldDB" id="A0A914M7Q1"/>
<dbReference type="PANTHER" id="PTHR43016:SF16">
    <property type="entry name" value="METALLOPROTEASE, PUTATIVE (AFU_ORTHOLOGUE AFUA_4G07610)-RELATED"/>
    <property type="match status" value="1"/>
</dbReference>
<evidence type="ECO:0000259" key="1">
    <source>
        <dbReference type="Pfam" id="PF00675"/>
    </source>
</evidence>
<dbReference type="PANTHER" id="PTHR43016">
    <property type="entry name" value="PRESEQUENCE PROTEASE"/>
    <property type="match status" value="1"/>
</dbReference>
<protein>
    <submittedName>
        <fullName evidence="3">Peptidase M16 N-terminal domain-containing protein</fullName>
    </submittedName>
</protein>
<organism evidence="2 3">
    <name type="scientific">Meloidogyne incognita</name>
    <name type="common">Southern root-knot nematode worm</name>
    <name type="synonym">Oxyuris incognita</name>
    <dbReference type="NCBI Taxonomy" id="6306"/>
    <lineage>
        <taxon>Eukaryota</taxon>
        <taxon>Metazoa</taxon>
        <taxon>Ecdysozoa</taxon>
        <taxon>Nematoda</taxon>
        <taxon>Chromadorea</taxon>
        <taxon>Rhabditida</taxon>
        <taxon>Tylenchina</taxon>
        <taxon>Tylenchomorpha</taxon>
        <taxon>Tylenchoidea</taxon>
        <taxon>Meloidogynidae</taxon>
        <taxon>Meloidogyninae</taxon>
        <taxon>Meloidogyne</taxon>
        <taxon>Meloidogyne incognita group</taxon>
    </lineage>
</organism>
<feature type="domain" description="Peptidase M16 N-terminal" evidence="1">
    <location>
        <begin position="46"/>
        <end position="134"/>
    </location>
</feature>
<name>A0A914M7Q1_MELIC</name>
<dbReference type="FunFam" id="3.30.830.10:FF:000015">
    <property type="entry name" value="Putative zinc metalloprotease"/>
    <property type="match status" value="1"/>
</dbReference>
<evidence type="ECO:0000313" key="2">
    <source>
        <dbReference type="Proteomes" id="UP000887563"/>
    </source>
</evidence>
<dbReference type="Pfam" id="PF00675">
    <property type="entry name" value="Peptidase_M16"/>
    <property type="match status" value="1"/>
</dbReference>
<dbReference type="InterPro" id="IPR011765">
    <property type="entry name" value="Pept_M16_N"/>
</dbReference>
<accession>A0A914M7Q1</accession>
<dbReference type="WBParaSite" id="Minc3s01272g22344">
    <property type="protein sequence ID" value="Minc3s01272g22344"/>
    <property type="gene ID" value="Minc3s01272g22344"/>
</dbReference>
<dbReference type="GO" id="GO:0046872">
    <property type="term" value="F:metal ion binding"/>
    <property type="evidence" value="ECO:0007669"/>
    <property type="project" value="InterPro"/>
</dbReference>
<evidence type="ECO:0000313" key="3">
    <source>
        <dbReference type="WBParaSite" id="Minc3s01272g22344"/>
    </source>
</evidence>
<dbReference type="SUPFAM" id="SSF63411">
    <property type="entry name" value="LuxS/MPP-like metallohydrolase"/>
    <property type="match status" value="1"/>
</dbReference>
<reference evidence="3" key="1">
    <citation type="submission" date="2022-11" db="UniProtKB">
        <authorList>
            <consortium name="WormBaseParasite"/>
        </authorList>
    </citation>
    <scope>IDENTIFICATION</scope>
</reference>
<proteinExistence type="predicted"/>
<dbReference type="Proteomes" id="UP000887563">
    <property type="component" value="Unplaced"/>
</dbReference>
<dbReference type="Gene3D" id="3.30.830.10">
    <property type="entry name" value="Metalloenzyme, LuxS/M16 peptidase-like"/>
    <property type="match status" value="1"/>
</dbReference>
<sequence length="214" mass="24774">MWTKITSFELYRNNVYIFKSNKSRLTLALSNCHGPITKANFNFATEAEDDTGVPHMLEHCIFLGSMLYNGKGLLDIASNLNYVIDTNAATSQDNTSYSFECSNFDGFLRIFNMYLDHLMAPFFEPNIYNTEVHAVDGEGIDIGVLYSEMSGKEKNIYRILNRRTKKLLYGNNSYYSYNTGGMMNLIRSNNNFEKMKNFHKRFYHLDNLIFNCPK</sequence>